<dbReference type="AlphaFoldDB" id="A0A202E3N1"/>
<evidence type="ECO:0008006" key="4">
    <source>
        <dbReference type="Google" id="ProtNLM"/>
    </source>
</evidence>
<dbReference type="Proteomes" id="UP000196084">
    <property type="component" value="Unassembled WGS sequence"/>
</dbReference>
<dbReference type="RefSeq" id="WP_054862127.1">
    <property type="nucleotide sequence ID" value="NZ_MWPH01000006.1"/>
</dbReference>
<evidence type="ECO:0000256" key="1">
    <source>
        <dbReference type="SAM" id="MobiDB-lite"/>
    </source>
</evidence>
<protein>
    <recommendedName>
        <fullName evidence="4">HEAT repeat domain-containing protein</fullName>
    </recommendedName>
</protein>
<dbReference type="EMBL" id="MWPH01000006">
    <property type="protein sequence ID" value="OVE82827.1"/>
    <property type="molecule type" value="Genomic_DNA"/>
</dbReference>
<accession>A0A202E3N1</accession>
<organism evidence="2 3">
    <name type="scientific">Natronolimnobius baerhuensis</name>
    <dbReference type="NCBI Taxonomy" id="253108"/>
    <lineage>
        <taxon>Archaea</taxon>
        <taxon>Methanobacteriati</taxon>
        <taxon>Methanobacteriota</taxon>
        <taxon>Stenosarchaea group</taxon>
        <taxon>Halobacteria</taxon>
        <taxon>Halobacteriales</taxon>
        <taxon>Natrialbaceae</taxon>
        <taxon>Natronolimnobius</taxon>
    </lineage>
</organism>
<keyword evidence="3" id="KW-1185">Reference proteome</keyword>
<name>A0A202E3N1_9EURY</name>
<comment type="caution">
    <text evidence="2">The sequence shown here is derived from an EMBL/GenBank/DDBJ whole genome shotgun (WGS) entry which is preliminary data.</text>
</comment>
<feature type="region of interest" description="Disordered" evidence="1">
    <location>
        <begin position="135"/>
        <end position="171"/>
    </location>
</feature>
<dbReference type="SUPFAM" id="SSF48371">
    <property type="entry name" value="ARM repeat"/>
    <property type="match status" value="1"/>
</dbReference>
<evidence type="ECO:0000313" key="3">
    <source>
        <dbReference type="Proteomes" id="UP000196084"/>
    </source>
</evidence>
<dbReference type="OrthoDB" id="384379at2157"/>
<feature type="region of interest" description="Disordered" evidence="1">
    <location>
        <begin position="1"/>
        <end position="20"/>
    </location>
</feature>
<gene>
    <name evidence="2" type="ORF">B2G88_18715</name>
</gene>
<evidence type="ECO:0000313" key="2">
    <source>
        <dbReference type="EMBL" id="OVE82827.1"/>
    </source>
</evidence>
<sequence length="264" mass="29220">MQEAIDTHRETALESPYSQDRQEAIESLATLYPTADERERRRILETLRTTVTDSTGRAERELARKTLQSLFDRDPTVAASVVVPLFCTLAEDGTNTSERLDAIDTLRGLYPEIKATEQERIGQTLAEIAGNATYEDERRRARQRLQDVTIENSAGSAGTGSGTDETETDDVGNAVGYLGVSLAEHLEAAAGESPEACHQRATELRDFLAANPVSDAAYDELYEEVDGVVEQLEIVPADNSLAEDRQKRVRELATRIRRLHERSG</sequence>
<proteinExistence type="predicted"/>
<feature type="compositionally biased region" description="Basic and acidic residues" evidence="1">
    <location>
        <begin position="1"/>
        <end position="12"/>
    </location>
</feature>
<dbReference type="InterPro" id="IPR016024">
    <property type="entry name" value="ARM-type_fold"/>
</dbReference>
<reference evidence="2 3" key="1">
    <citation type="submission" date="2017-02" db="EMBL/GenBank/DDBJ databases">
        <title>Natronthermophilus aegyptiacus gen. nov.,sp. nov., an aerobic, extremely halophilic alkalithermophilic archaeon isolated from the athalassohaline Wadi An Natrun, Egypt.</title>
        <authorList>
            <person name="Zhao B."/>
        </authorList>
    </citation>
    <scope>NUCLEOTIDE SEQUENCE [LARGE SCALE GENOMIC DNA]</scope>
    <source>
        <strain evidence="2 3">CGMCC 1.3597</strain>
    </source>
</reference>